<evidence type="ECO:0000313" key="4">
    <source>
        <dbReference type="EMBL" id="VDK36287.1"/>
    </source>
</evidence>
<protein>
    <submittedName>
        <fullName evidence="6">EF hand</fullName>
    </submittedName>
</protein>
<dbReference type="PROSITE" id="PS00018">
    <property type="entry name" value="EF_HAND_1"/>
    <property type="match status" value="2"/>
</dbReference>
<evidence type="ECO:0000313" key="6">
    <source>
        <dbReference type="WBParaSite" id="TASK_0000620001-mRNA-1"/>
    </source>
</evidence>
<evidence type="ECO:0000256" key="2">
    <source>
        <dbReference type="SAM" id="SignalP"/>
    </source>
</evidence>
<gene>
    <name evidence="4" type="ORF">TASK_LOCUS6201</name>
</gene>
<keyword evidence="1" id="KW-0106">Calcium</keyword>
<feature type="signal peptide" evidence="2">
    <location>
        <begin position="1"/>
        <end position="19"/>
    </location>
</feature>
<dbReference type="GO" id="GO:0005509">
    <property type="term" value="F:calcium ion binding"/>
    <property type="evidence" value="ECO:0007669"/>
    <property type="project" value="InterPro"/>
</dbReference>
<evidence type="ECO:0000256" key="1">
    <source>
        <dbReference type="ARBA" id="ARBA00022837"/>
    </source>
</evidence>
<proteinExistence type="predicted"/>
<dbReference type="PROSITE" id="PS50222">
    <property type="entry name" value="EF_HAND_2"/>
    <property type="match status" value="3"/>
</dbReference>
<feature type="chain" id="PRO_5043132597" evidence="2">
    <location>
        <begin position="20"/>
        <end position="290"/>
    </location>
</feature>
<evidence type="ECO:0000259" key="3">
    <source>
        <dbReference type="PROSITE" id="PS50222"/>
    </source>
</evidence>
<dbReference type="PANTHER" id="PTHR10827">
    <property type="entry name" value="RETICULOCALBIN"/>
    <property type="match status" value="1"/>
</dbReference>
<dbReference type="InterPro" id="IPR018247">
    <property type="entry name" value="EF_Hand_1_Ca_BS"/>
</dbReference>
<dbReference type="InterPro" id="IPR002048">
    <property type="entry name" value="EF_hand_dom"/>
</dbReference>
<keyword evidence="2" id="KW-0732">Signal</keyword>
<dbReference type="Pfam" id="PF13499">
    <property type="entry name" value="EF-hand_7"/>
    <property type="match status" value="1"/>
</dbReference>
<keyword evidence="5" id="KW-1185">Reference proteome</keyword>
<dbReference type="Gene3D" id="1.10.238.10">
    <property type="entry name" value="EF-hand"/>
    <property type="match status" value="3"/>
</dbReference>
<reference evidence="6" key="1">
    <citation type="submission" date="2017-02" db="UniProtKB">
        <authorList>
            <consortium name="WormBaseParasite"/>
        </authorList>
    </citation>
    <scope>IDENTIFICATION</scope>
</reference>
<dbReference type="Pfam" id="PF13202">
    <property type="entry name" value="EF-hand_5"/>
    <property type="match status" value="1"/>
</dbReference>
<evidence type="ECO:0000313" key="5">
    <source>
        <dbReference type="Proteomes" id="UP000282613"/>
    </source>
</evidence>
<feature type="domain" description="EF-hand" evidence="3">
    <location>
        <begin position="228"/>
        <end position="263"/>
    </location>
</feature>
<organism evidence="6">
    <name type="scientific">Taenia asiatica</name>
    <name type="common">Asian tapeworm</name>
    <dbReference type="NCBI Taxonomy" id="60517"/>
    <lineage>
        <taxon>Eukaryota</taxon>
        <taxon>Metazoa</taxon>
        <taxon>Spiralia</taxon>
        <taxon>Lophotrochozoa</taxon>
        <taxon>Platyhelminthes</taxon>
        <taxon>Cestoda</taxon>
        <taxon>Eucestoda</taxon>
        <taxon>Cyclophyllidea</taxon>
        <taxon>Taeniidae</taxon>
        <taxon>Taenia</taxon>
    </lineage>
</organism>
<accession>A0A0R3W7F0</accession>
<dbReference type="EMBL" id="UYRS01018479">
    <property type="protein sequence ID" value="VDK36287.1"/>
    <property type="molecule type" value="Genomic_DNA"/>
</dbReference>
<feature type="domain" description="EF-hand" evidence="3">
    <location>
        <begin position="69"/>
        <end position="104"/>
    </location>
</feature>
<reference evidence="4 5" key="2">
    <citation type="submission" date="2018-11" db="EMBL/GenBank/DDBJ databases">
        <authorList>
            <consortium name="Pathogen Informatics"/>
        </authorList>
    </citation>
    <scope>NUCLEOTIDE SEQUENCE [LARGE SCALE GENOMIC DNA]</scope>
</reference>
<feature type="domain" description="EF-hand" evidence="3">
    <location>
        <begin position="192"/>
        <end position="227"/>
    </location>
</feature>
<dbReference type="PANTHER" id="PTHR10827:SF85">
    <property type="entry name" value="CALCIUM-BINDING PROTEIN"/>
    <property type="match status" value="1"/>
</dbReference>
<dbReference type="InterPro" id="IPR011992">
    <property type="entry name" value="EF-hand-dom_pair"/>
</dbReference>
<dbReference type="OrthoDB" id="6223661at2759"/>
<sequence length="290" mass="33110">MTRCHDLLTCLLFLQAVSCLSDLYKHPLEAKERLARLFDSIDASNDANDCLRESQRHKISNVNHTSSRADRKSAREMLQKLDINNDGYVSMAEYINDNFGYTLQEIGAIRKDNSIESQQILESVDDEIEKFARADVDGDEQLDVKELTGFNSPYHYAHMTPYVVSELLRYQDYNGDGRLELDEYLANSKDVEILEYEKGRFSHIDKNGDGYADADELRLHYIEESGRYARNEADHLLAESDLNSDGKLTRAEVSEAYEAWLDSPATEHGELLQDAQLNQLSQQGGIRDEL</sequence>
<dbReference type="STRING" id="60517.A0A0R3W7F0"/>
<dbReference type="AlphaFoldDB" id="A0A0R3W7F0"/>
<dbReference type="SUPFAM" id="SSF47473">
    <property type="entry name" value="EF-hand"/>
    <property type="match status" value="2"/>
</dbReference>
<name>A0A0R3W7F0_TAEAS</name>
<dbReference type="WBParaSite" id="TASK_0000620001-mRNA-1">
    <property type="protein sequence ID" value="TASK_0000620001-mRNA-1"/>
    <property type="gene ID" value="TASK_0000620001"/>
</dbReference>
<dbReference type="Proteomes" id="UP000282613">
    <property type="component" value="Unassembled WGS sequence"/>
</dbReference>